<accession>A0AAV3RP58</accession>
<dbReference type="EMBL" id="BAABME010011016">
    <property type="protein sequence ID" value="GAA0183112.1"/>
    <property type="molecule type" value="Genomic_DNA"/>
</dbReference>
<organism evidence="1 2">
    <name type="scientific">Lithospermum erythrorhizon</name>
    <name type="common">Purple gromwell</name>
    <name type="synonym">Lithospermum officinale var. erythrorhizon</name>
    <dbReference type="NCBI Taxonomy" id="34254"/>
    <lineage>
        <taxon>Eukaryota</taxon>
        <taxon>Viridiplantae</taxon>
        <taxon>Streptophyta</taxon>
        <taxon>Embryophyta</taxon>
        <taxon>Tracheophyta</taxon>
        <taxon>Spermatophyta</taxon>
        <taxon>Magnoliopsida</taxon>
        <taxon>eudicotyledons</taxon>
        <taxon>Gunneridae</taxon>
        <taxon>Pentapetalae</taxon>
        <taxon>asterids</taxon>
        <taxon>lamiids</taxon>
        <taxon>Boraginales</taxon>
        <taxon>Boraginaceae</taxon>
        <taxon>Boraginoideae</taxon>
        <taxon>Lithospermeae</taxon>
        <taxon>Lithospermum</taxon>
    </lineage>
</organism>
<name>A0AAV3RP58_LITER</name>
<dbReference type="Proteomes" id="UP001454036">
    <property type="component" value="Unassembled WGS sequence"/>
</dbReference>
<proteinExistence type="predicted"/>
<dbReference type="AlphaFoldDB" id="A0AAV3RP58"/>
<protein>
    <submittedName>
        <fullName evidence="1">Uncharacterized protein</fullName>
    </submittedName>
</protein>
<gene>
    <name evidence="1" type="ORF">LIER_30584</name>
</gene>
<sequence>MDSDKGLLVPINYNGRWKTCDDDCWKYVGLNNRYVRVKASTTYIELIHLICVEMGISRDDNIIEVHGWMSYQVKEMSPPFLLMKDTNISTFIELNAKRDFEVPLCISTSSKPKSLTPPPPNVEVLHCQKLRYTKSILLSTTL</sequence>
<evidence type="ECO:0000313" key="1">
    <source>
        <dbReference type="EMBL" id="GAA0183112.1"/>
    </source>
</evidence>
<comment type="caution">
    <text evidence="1">The sequence shown here is derived from an EMBL/GenBank/DDBJ whole genome shotgun (WGS) entry which is preliminary data.</text>
</comment>
<keyword evidence="2" id="KW-1185">Reference proteome</keyword>
<evidence type="ECO:0000313" key="2">
    <source>
        <dbReference type="Proteomes" id="UP001454036"/>
    </source>
</evidence>
<reference evidence="1 2" key="1">
    <citation type="submission" date="2024-01" db="EMBL/GenBank/DDBJ databases">
        <title>The complete chloroplast genome sequence of Lithospermum erythrorhizon: insights into the phylogenetic relationship among Boraginaceae species and the maternal lineages of purple gromwells.</title>
        <authorList>
            <person name="Okada T."/>
            <person name="Watanabe K."/>
        </authorList>
    </citation>
    <scope>NUCLEOTIDE SEQUENCE [LARGE SCALE GENOMIC DNA]</scope>
</reference>